<comment type="caution">
    <text evidence="1">The sequence shown here is derived from an EMBL/GenBank/DDBJ whole genome shotgun (WGS) entry which is preliminary data.</text>
</comment>
<gene>
    <name evidence="1" type="ORF">L1987_34493</name>
</gene>
<evidence type="ECO:0000313" key="1">
    <source>
        <dbReference type="EMBL" id="KAI3799203.1"/>
    </source>
</evidence>
<protein>
    <submittedName>
        <fullName evidence="1">Uncharacterized protein</fullName>
    </submittedName>
</protein>
<evidence type="ECO:0000313" key="2">
    <source>
        <dbReference type="Proteomes" id="UP001056120"/>
    </source>
</evidence>
<dbReference type="EMBL" id="CM042028">
    <property type="protein sequence ID" value="KAI3799203.1"/>
    <property type="molecule type" value="Genomic_DNA"/>
</dbReference>
<name>A0ACB9HV67_9ASTR</name>
<proteinExistence type="predicted"/>
<reference evidence="2" key="1">
    <citation type="journal article" date="2022" name="Mol. Ecol. Resour.">
        <title>The genomes of chicory, endive, great burdock and yacon provide insights into Asteraceae palaeo-polyploidization history and plant inulin production.</title>
        <authorList>
            <person name="Fan W."/>
            <person name="Wang S."/>
            <person name="Wang H."/>
            <person name="Wang A."/>
            <person name="Jiang F."/>
            <person name="Liu H."/>
            <person name="Zhao H."/>
            <person name="Xu D."/>
            <person name="Zhang Y."/>
        </authorList>
    </citation>
    <scope>NUCLEOTIDE SEQUENCE [LARGE SCALE GENOMIC DNA]</scope>
    <source>
        <strain evidence="2">cv. Yunnan</strain>
    </source>
</reference>
<sequence>MATYDRDRHPHQVQVHTIHQRPDQYPGDKSGYSTQQGPSKSKVLAVMALLPVGGALLGLAGITLAGTMIGLAVATPLFVIFSPIIVPAVLTIGLAVAGFLTSGTFGLTGLSSLSFLVNSLRQVTGTVPEQVDSAKRRLQDLVEYTGQKTKDVGQTIQDKAHEIGPEGQAHVGGQVHGGGQVHAGAKEGRGAKA</sequence>
<accession>A0ACB9HV67</accession>
<keyword evidence="2" id="KW-1185">Reference proteome</keyword>
<dbReference type="Proteomes" id="UP001056120">
    <property type="component" value="Linkage Group LG11"/>
</dbReference>
<organism evidence="1 2">
    <name type="scientific">Smallanthus sonchifolius</name>
    <dbReference type="NCBI Taxonomy" id="185202"/>
    <lineage>
        <taxon>Eukaryota</taxon>
        <taxon>Viridiplantae</taxon>
        <taxon>Streptophyta</taxon>
        <taxon>Embryophyta</taxon>
        <taxon>Tracheophyta</taxon>
        <taxon>Spermatophyta</taxon>
        <taxon>Magnoliopsida</taxon>
        <taxon>eudicotyledons</taxon>
        <taxon>Gunneridae</taxon>
        <taxon>Pentapetalae</taxon>
        <taxon>asterids</taxon>
        <taxon>campanulids</taxon>
        <taxon>Asterales</taxon>
        <taxon>Asteraceae</taxon>
        <taxon>Asteroideae</taxon>
        <taxon>Heliantheae alliance</taxon>
        <taxon>Millerieae</taxon>
        <taxon>Smallanthus</taxon>
    </lineage>
</organism>
<reference evidence="1 2" key="2">
    <citation type="journal article" date="2022" name="Mol. Ecol. Resour.">
        <title>The genomes of chicory, endive, great burdock and yacon provide insights into Asteraceae paleo-polyploidization history and plant inulin production.</title>
        <authorList>
            <person name="Fan W."/>
            <person name="Wang S."/>
            <person name="Wang H."/>
            <person name="Wang A."/>
            <person name="Jiang F."/>
            <person name="Liu H."/>
            <person name="Zhao H."/>
            <person name="Xu D."/>
            <person name="Zhang Y."/>
        </authorList>
    </citation>
    <scope>NUCLEOTIDE SEQUENCE [LARGE SCALE GENOMIC DNA]</scope>
    <source>
        <strain evidence="2">cv. Yunnan</strain>
        <tissue evidence="1">Leaves</tissue>
    </source>
</reference>